<feature type="region of interest" description="Disordered" evidence="1">
    <location>
        <begin position="27"/>
        <end position="50"/>
    </location>
</feature>
<dbReference type="AlphaFoldDB" id="A0A9X2FF91"/>
<dbReference type="EMBL" id="JAMXLR010000092">
    <property type="protein sequence ID" value="MCO6047649.1"/>
    <property type="molecule type" value="Genomic_DNA"/>
</dbReference>
<accession>A0A9X2FF91</accession>
<feature type="compositionally biased region" description="Polar residues" evidence="1">
    <location>
        <begin position="27"/>
        <end position="44"/>
    </location>
</feature>
<protein>
    <submittedName>
        <fullName evidence="2">Uncharacterized protein</fullName>
    </submittedName>
</protein>
<reference evidence="2" key="1">
    <citation type="submission" date="2022-06" db="EMBL/GenBank/DDBJ databases">
        <title>Aeoliella straminimaris, a novel planctomycete from sediments.</title>
        <authorList>
            <person name="Vitorino I.R."/>
            <person name="Lage O.M."/>
        </authorList>
    </citation>
    <scope>NUCLEOTIDE SEQUENCE</scope>
    <source>
        <strain evidence="2">ICT_H6.2</strain>
    </source>
</reference>
<evidence type="ECO:0000313" key="3">
    <source>
        <dbReference type="Proteomes" id="UP001155241"/>
    </source>
</evidence>
<gene>
    <name evidence="2" type="ORF">NG895_27405</name>
</gene>
<organism evidence="2 3">
    <name type="scientific">Aeoliella straminimaris</name>
    <dbReference type="NCBI Taxonomy" id="2954799"/>
    <lineage>
        <taxon>Bacteria</taxon>
        <taxon>Pseudomonadati</taxon>
        <taxon>Planctomycetota</taxon>
        <taxon>Planctomycetia</taxon>
        <taxon>Pirellulales</taxon>
        <taxon>Lacipirellulaceae</taxon>
        <taxon>Aeoliella</taxon>
    </lineage>
</organism>
<proteinExistence type="predicted"/>
<name>A0A9X2FF91_9BACT</name>
<dbReference type="RefSeq" id="WP_252855759.1">
    <property type="nucleotide sequence ID" value="NZ_JAMXLR010000092.1"/>
</dbReference>
<sequence length="99" mass="10552">MNRRPRIKQAELDLANPLGLDDDATMLRSTPDYSITPTGESNLPGSDGLTIGGGVDSHTMLGESDHLLPSDDPNVDDIEVDITTDVVPTSLGSESINQY</sequence>
<comment type="caution">
    <text evidence="2">The sequence shown here is derived from an EMBL/GenBank/DDBJ whole genome shotgun (WGS) entry which is preliminary data.</text>
</comment>
<dbReference type="Proteomes" id="UP001155241">
    <property type="component" value="Unassembled WGS sequence"/>
</dbReference>
<evidence type="ECO:0000256" key="1">
    <source>
        <dbReference type="SAM" id="MobiDB-lite"/>
    </source>
</evidence>
<evidence type="ECO:0000313" key="2">
    <source>
        <dbReference type="EMBL" id="MCO6047649.1"/>
    </source>
</evidence>
<keyword evidence="3" id="KW-1185">Reference proteome</keyword>